<sequence length="183" mass="19447">MSSSLILHPGALLSLAELTAARIDGVLIEVGDAFMPPDLPEDAAARAASLARLLPAGHALCDASAAWVHGFGDSPPVRHRVQRVSSRRGRVRMSRHVIVHERRIGQHEVQTVGSVLVTTPLRTLTDLVLSAGDDEESATRLRTVAAAAGDLVPQARSAIAARSRMPGKHAAIARLDRLTSTTR</sequence>
<comment type="caution">
    <text evidence="1">The sequence shown here is derived from an EMBL/GenBank/DDBJ whole genome shotgun (WGS) entry which is preliminary data.</text>
</comment>
<organism evidence="1 2">
    <name type="scientific">Microbacterium ginsengiterrae</name>
    <dbReference type="NCBI Taxonomy" id="546115"/>
    <lineage>
        <taxon>Bacteria</taxon>
        <taxon>Bacillati</taxon>
        <taxon>Actinomycetota</taxon>
        <taxon>Actinomycetes</taxon>
        <taxon>Micrococcales</taxon>
        <taxon>Microbacteriaceae</taxon>
        <taxon>Microbacterium</taxon>
    </lineage>
</organism>
<evidence type="ECO:0000313" key="1">
    <source>
        <dbReference type="EMBL" id="MBB5744168.1"/>
    </source>
</evidence>
<proteinExistence type="predicted"/>
<gene>
    <name evidence="1" type="ORF">HD600_002665</name>
</gene>
<protein>
    <recommendedName>
        <fullName evidence="3">AbiEi antitoxin C-terminal domain-containing protein</fullName>
    </recommendedName>
</protein>
<evidence type="ECO:0000313" key="2">
    <source>
        <dbReference type="Proteomes" id="UP000517712"/>
    </source>
</evidence>
<keyword evidence="2" id="KW-1185">Reference proteome</keyword>
<reference evidence="1 2" key="1">
    <citation type="submission" date="2020-08" db="EMBL/GenBank/DDBJ databases">
        <title>Sequencing the genomes of 1000 actinobacteria strains.</title>
        <authorList>
            <person name="Klenk H.-P."/>
        </authorList>
    </citation>
    <scope>NUCLEOTIDE SEQUENCE [LARGE SCALE GENOMIC DNA]</scope>
    <source>
        <strain evidence="1 2">DSM 24823</strain>
    </source>
</reference>
<evidence type="ECO:0008006" key="3">
    <source>
        <dbReference type="Google" id="ProtNLM"/>
    </source>
</evidence>
<dbReference type="Proteomes" id="UP000517712">
    <property type="component" value="Unassembled WGS sequence"/>
</dbReference>
<name>A0A7W9CEV4_9MICO</name>
<dbReference type="AlphaFoldDB" id="A0A7W9CEV4"/>
<accession>A0A7W9CEV4</accession>
<dbReference type="RefSeq" id="WP_144796163.1">
    <property type="nucleotide sequence ID" value="NZ_BAAAPG010000001.1"/>
</dbReference>
<dbReference type="EMBL" id="JACHMU010000001">
    <property type="protein sequence ID" value="MBB5744168.1"/>
    <property type="molecule type" value="Genomic_DNA"/>
</dbReference>